<evidence type="ECO:0000256" key="3">
    <source>
        <dbReference type="ARBA" id="ARBA00001968"/>
    </source>
</evidence>
<dbReference type="Pfam" id="PF24621">
    <property type="entry name" value="DHQS_C"/>
    <property type="match status" value="1"/>
</dbReference>
<comment type="cofactor">
    <cofactor evidence="3">
        <name>a divalent metal cation</name>
        <dbReference type="ChEBI" id="CHEBI:60240"/>
    </cofactor>
</comment>
<gene>
    <name evidence="19" type="primary">LOC104606748</name>
</gene>
<evidence type="ECO:0000256" key="1">
    <source>
        <dbReference type="ARBA" id="ARBA00001393"/>
    </source>
</evidence>
<protein>
    <recommendedName>
        <fullName evidence="14">3-dehydroquinate synthase, chloroplastic</fullName>
        <ecNumber evidence="7">4.2.3.4</ecNumber>
    </recommendedName>
</protein>
<evidence type="ECO:0000256" key="6">
    <source>
        <dbReference type="ARBA" id="ARBA00005412"/>
    </source>
</evidence>
<keyword evidence="11" id="KW-0057">Aromatic amino acid biosynthesis</keyword>
<evidence type="ECO:0000259" key="17">
    <source>
        <dbReference type="Pfam" id="PF24621"/>
    </source>
</evidence>
<evidence type="ECO:0000256" key="12">
    <source>
        <dbReference type="ARBA" id="ARBA00023239"/>
    </source>
</evidence>
<dbReference type="PANTHER" id="PTHR43622:SF7">
    <property type="entry name" value="3-DEHYDROQUINATE SYNTHASE, CHLOROPLASTIC"/>
    <property type="match status" value="1"/>
</dbReference>
<dbReference type="InterPro" id="IPR056179">
    <property type="entry name" value="DHQS_C"/>
</dbReference>
<keyword evidence="8" id="KW-0028">Amino-acid biosynthesis</keyword>
<feature type="domain" description="3-dehydroquinate synthase N-terminal" evidence="16">
    <location>
        <begin position="161"/>
        <end position="273"/>
    </location>
</feature>
<evidence type="ECO:0000256" key="14">
    <source>
        <dbReference type="ARBA" id="ARBA00068623"/>
    </source>
</evidence>
<dbReference type="CDD" id="cd08195">
    <property type="entry name" value="DHQS"/>
    <property type="match status" value="1"/>
</dbReference>
<keyword evidence="10" id="KW-0520">NAD</keyword>
<dbReference type="OMA" id="IAIGMRM"/>
<evidence type="ECO:0000256" key="7">
    <source>
        <dbReference type="ARBA" id="ARBA00013031"/>
    </source>
</evidence>
<feature type="region of interest" description="Disordered" evidence="15">
    <location>
        <begin position="1"/>
        <end position="24"/>
    </location>
</feature>
<dbReference type="InterPro" id="IPR050071">
    <property type="entry name" value="Dehydroquinate_synthase"/>
</dbReference>
<evidence type="ECO:0000256" key="15">
    <source>
        <dbReference type="SAM" id="MobiDB-lite"/>
    </source>
</evidence>
<dbReference type="GO" id="GO:0009073">
    <property type="term" value="P:aromatic amino acid family biosynthetic process"/>
    <property type="evidence" value="ECO:0000318"/>
    <property type="project" value="GO_Central"/>
</dbReference>
<dbReference type="Gene3D" id="3.40.50.1970">
    <property type="match status" value="1"/>
</dbReference>
<comment type="subcellular location">
    <subcellularLocation>
        <location evidence="4">Plastid</location>
        <location evidence="4">Chloroplast</location>
    </subcellularLocation>
</comment>
<feature type="compositionally biased region" description="Polar residues" evidence="15">
    <location>
        <begin position="15"/>
        <end position="24"/>
    </location>
</feature>
<keyword evidence="9" id="KW-0479">Metal-binding</keyword>
<evidence type="ECO:0000313" key="19">
    <source>
        <dbReference type="RefSeq" id="XP_010270402.1"/>
    </source>
</evidence>
<dbReference type="NCBIfam" id="TIGR01357">
    <property type="entry name" value="aroB"/>
    <property type="match status" value="1"/>
</dbReference>
<dbReference type="PANTHER" id="PTHR43622">
    <property type="entry name" value="3-DEHYDROQUINATE SYNTHASE"/>
    <property type="match status" value="1"/>
</dbReference>
<dbReference type="EC" id="4.2.3.4" evidence="7"/>
<comment type="function">
    <text evidence="13">Catalyzes the second step in the shikimate pathway.</text>
</comment>
<dbReference type="HAMAP" id="MF_00110">
    <property type="entry name" value="DHQ_synthase"/>
    <property type="match status" value="1"/>
</dbReference>
<dbReference type="InterPro" id="IPR016037">
    <property type="entry name" value="DHQ_synth_AroB"/>
</dbReference>
<comment type="catalytic activity">
    <reaction evidence="1">
        <text>7-phospho-2-dehydro-3-deoxy-D-arabino-heptonate = 3-dehydroquinate + phosphate</text>
        <dbReference type="Rhea" id="RHEA:21968"/>
        <dbReference type="ChEBI" id="CHEBI:32364"/>
        <dbReference type="ChEBI" id="CHEBI:43474"/>
        <dbReference type="ChEBI" id="CHEBI:58394"/>
        <dbReference type="EC" id="4.2.3.4"/>
    </reaction>
</comment>
<dbReference type="OrthoDB" id="197068at2759"/>
<evidence type="ECO:0000256" key="13">
    <source>
        <dbReference type="ARBA" id="ARBA00056090"/>
    </source>
</evidence>
<evidence type="ECO:0000256" key="9">
    <source>
        <dbReference type="ARBA" id="ARBA00022723"/>
    </source>
</evidence>
<evidence type="ECO:0000256" key="11">
    <source>
        <dbReference type="ARBA" id="ARBA00023141"/>
    </source>
</evidence>
<dbReference type="STRING" id="4432.A0A1U8ARQ1"/>
<dbReference type="InParanoid" id="A0A1U8ARQ1"/>
<evidence type="ECO:0000256" key="5">
    <source>
        <dbReference type="ARBA" id="ARBA00004661"/>
    </source>
</evidence>
<comment type="cofactor">
    <cofactor evidence="2">
        <name>NAD(+)</name>
        <dbReference type="ChEBI" id="CHEBI:57540"/>
    </cofactor>
</comment>
<dbReference type="GO" id="GO:0046872">
    <property type="term" value="F:metal ion binding"/>
    <property type="evidence" value="ECO:0007669"/>
    <property type="project" value="UniProtKB-KW"/>
</dbReference>
<dbReference type="AlphaFoldDB" id="A0A1U8ARQ1"/>
<feature type="domain" description="3-dehydroquinate synthase C-terminal" evidence="17">
    <location>
        <begin position="275"/>
        <end position="419"/>
    </location>
</feature>
<dbReference type="Pfam" id="PF01761">
    <property type="entry name" value="DHQ_synthase"/>
    <property type="match status" value="1"/>
</dbReference>
<evidence type="ECO:0000313" key="18">
    <source>
        <dbReference type="Proteomes" id="UP000189703"/>
    </source>
</evidence>
<evidence type="ECO:0000256" key="10">
    <source>
        <dbReference type="ARBA" id="ARBA00023027"/>
    </source>
</evidence>
<dbReference type="RefSeq" id="XP_010270402.1">
    <property type="nucleotide sequence ID" value="XM_010272100.2"/>
</dbReference>
<dbReference type="Proteomes" id="UP000189703">
    <property type="component" value="Unplaced"/>
</dbReference>
<dbReference type="SUPFAM" id="SSF56796">
    <property type="entry name" value="Dehydroquinate synthase-like"/>
    <property type="match status" value="1"/>
</dbReference>
<dbReference type="FunFam" id="3.40.50.1970:FF:000001">
    <property type="entry name" value="3-dehydroquinate synthase"/>
    <property type="match status" value="1"/>
</dbReference>
<keyword evidence="18" id="KW-1185">Reference proteome</keyword>
<accession>A0A1U8ARQ1</accession>
<comment type="similarity">
    <text evidence="6">Belongs to the sugar phosphate cyclases superfamily. Dehydroquinate synthase family.</text>
</comment>
<organism evidence="18 19">
    <name type="scientific">Nelumbo nucifera</name>
    <name type="common">Sacred lotus</name>
    <dbReference type="NCBI Taxonomy" id="4432"/>
    <lineage>
        <taxon>Eukaryota</taxon>
        <taxon>Viridiplantae</taxon>
        <taxon>Streptophyta</taxon>
        <taxon>Embryophyta</taxon>
        <taxon>Tracheophyta</taxon>
        <taxon>Spermatophyta</taxon>
        <taxon>Magnoliopsida</taxon>
        <taxon>Proteales</taxon>
        <taxon>Nelumbonaceae</taxon>
        <taxon>Nelumbo</taxon>
    </lineage>
</organism>
<dbReference type="GO" id="GO:0009507">
    <property type="term" value="C:chloroplast"/>
    <property type="evidence" value="ECO:0007669"/>
    <property type="project" value="UniProtKB-SubCell"/>
</dbReference>
<dbReference type="GO" id="GO:0003856">
    <property type="term" value="F:3-dehydroquinate synthase activity"/>
    <property type="evidence" value="ECO:0000318"/>
    <property type="project" value="GO_Central"/>
</dbReference>
<dbReference type="GO" id="GO:0008652">
    <property type="term" value="P:amino acid biosynthetic process"/>
    <property type="evidence" value="ECO:0007669"/>
    <property type="project" value="UniProtKB-KW"/>
</dbReference>
<dbReference type="GeneID" id="104606748"/>
<evidence type="ECO:0000256" key="8">
    <source>
        <dbReference type="ARBA" id="ARBA00022605"/>
    </source>
</evidence>
<proteinExistence type="inferred from homology"/>
<evidence type="ECO:0000256" key="2">
    <source>
        <dbReference type="ARBA" id="ARBA00001911"/>
    </source>
</evidence>
<dbReference type="GO" id="GO:0009423">
    <property type="term" value="P:chorismate biosynthetic process"/>
    <property type="evidence" value="ECO:0007669"/>
    <property type="project" value="UniProtKB-ARBA"/>
</dbReference>
<comment type="pathway">
    <text evidence="5">Metabolic intermediate biosynthesis; chorismate biosynthesis; chorismate from D-erythrose 4-phosphate and phosphoenolpyruvate: step 2/7.</text>
</comment>
<dbReference type="eggNOG" id="KOG0692">
    <property type="taxonomic scope" value="Eukaryota"/>
</dbReference>
<keyword evidence="12" id="KW-0456">Lyase</keyword>
<reference evidence="19" key="1">
    <citation type="submission" date="2025-08" db="UniProtKB">
        <authorList>
            <consortium name="RefSeq"/>
        </authorList>
    </citation>
    <scope>IDENTIFICATION</scope>
</reference>
<sequence>MAASATPPSLHFSLKASTDSSSTRTGACDLFLRCRNRDLVLVSSRSAFVSSGLSGLSRTCAPVLKSGRIPTKIEASSAPVMDQSQRKASSRLSTIVDVDLGDRSYPIYIGSGLLEEPNLLQRHVHGKRVLVVTNTTIAPLYLDKVINALTYGSSNVLVESVILPDGEKYKDMDTLMKVFDKAIESRFDRRSTFVALGGGVIGDMCGFAAASFLRGVNFIQIPTTVMAQVDSSVGGKTGINHPLGKNLIGAFYQPQCVLVDTDTLNTLPDRELASGFAEVVKYGLIRDAEFFEWQEKNMQALLARDPSALVYAIKRSCENKAQVVALDEKESGLRATLNLGHTFGHAIETGFGYGQWLHGEAVAAGTVMAVDMSYRLGWIDESIVRRVYNILQQAKLPTAPPDMMTVEMFKSIMAVDKKVADGLLRLILLKGPLGNCVFTGDYDRKALDETLHAFCKS</sequence>
<dbReference type="FunCoup" id="A0A1U8ARQ1">
    <property type="interactions" value="1354"/>
</dbReference>
<evidence type="ECO:0000259" key="16">
    <source>
        <dbReference type="Pfam" id="PF01761"/>
    </source>
</evidence>
<dbReference type="Gene3D" id="1.20.1090.10">
    <property type="entry name" value="Dehydroquinate synthase-like - alpha domain"/>
    <property type="match status" value="1"/>
</dbReference>
<name>A0A1U8ARQ1_NELNU</name>
<dbReference type="KEGG" id="nnu:104606748"/>
<dbReference type="InterPro" id="IPR030960">
    <property type="entry name" value="DHQS/DOIS_N"/>
</dbReference>
<evidence type="ECO:0000256" key="4">
    <source>
        <dbReference type="ARBA" id="ARBA00004229"/>
    </source>
</evidence>
<dbReference type="FunFam" id="1.20.1090.10:FF:000002">
    <property type="entry name" value="3-dehydroquinate synthase"/>
    <property type="match status" value="1"/>
</dbReference>